<comment type="caution">
    <text evidence="2">The sequence shown here is derived from an EMBL/GenBank/DDBJ whole genome shotgun (WGS) entry which is preliminary data.</text>
</comment>
<organism evidence="2 3">
    <name type="scientific">Cellulomonas denverensis</name>
    <dbReference type="NCBI Taxonomy" id="264297"/>
    <lineage>
        <taxon>Bacteria</taxon>
        <taxon>Bacillati</taxon>
        <taxon>Actinomycetota</taxon>
        <taxon>Actinomycetes</taxon>
        <taxon>Micrococcales</taxon>
        <taxon>Cellulomonadaceae</taxon>
        <taxon>Cellulomonas</taxon>
    </lineage>
</organism>
<keyword evidence="3" id="KW-1185">Reference proteome</keyword>
<dbReference type="RefSeq" id="WP_168629351.1">
    <property type="nucleotide sequence ID" value="NZ_BONL01000027.1"/>
</dbReference>
<dbReference type="AlphaFoldDB" id="A0A7X6KUV5"/>
<dbReference type="InterPro" id="IPR009057">
    <property type="entry name" value="Homeodomain-like_sf"/>
</dbReference>
<protein>
    <submittedName>
        <fullName evidence="2">Helix-turn-helix domain-containing protein</fullName>
    </submittedName>
</protein>
<feature type="domain" description="Insertion element IS150 protein InsJ-like helix-turn-helix" evidence="1">
    <location>
        <begin position="15"/>
        <end position="59"/>
    </location>
</feature>
<evidence type="ECO:0000313" key="2">
    <source>
        <dbReference type="EMBL" id="NKY22250.1"/>
    </source>
</evidence>
<evidence type="ECO:0000259" key="1">
    <source>
        <dbReference type="Pfam" id="PF13518"/>
    </source>
</evidence>
<dbReference type="Proteomes" id="UP000581206">
    <property type="component" value="Unassembled WGS sequence"/>
</dbReference>
<dbReference type="InterPro" id="IPR055247">
    <property type="entry name" value="InsJ-like_HTH"/>
</dbReference>
<sequence length="122" mass="13227">MPHANGRLTPAGSLTVVQRIAAGRPIAHVAAEMGVSRQSASRWWRRFRVEGADGLVDRSSAVRSHPRHTRACVETRVRIVRMLTRRGVGHDQSAGRGAGSTVGRVLARHAVPRLADSDPRLA</sequence>
<name>A0A7X6KUV5_9CELL</name>
<proteinExistence type="predicted"/>
<dbReference type="EMBL" id="JAAXOX010000002">
    <property type="protein sequence ID" value="NKY22250.1"/>
    <property type="molecule type" value="Genomic_DNA"/>
</dbReference>
<dbReference type="SUPFAM" id="SSF46689">
    <property type="entry name" value="Homeodomain-like"/>
    <property type="match status" value="1"/>
</dbReference>
<dbReference type="Pfam" id="PF13518">
    <property type="entry name" value="HTH_28"/>
    <property type="match status" value="1"/>
</dbReference>
<accession>A0A7X6KUV5</accession>
<reference evidence="2 3" key="1">
    <citation type="submission" date="2020-04" db="EMBL/GenBank/DDBJ databases">
        <title>MicrobeNet Type strains.</title>
        <authorList>
            <person name="Nicholson A.C."/>
        </authorList>
    </citation>
    <scope>NUCLEOTIDE SEQUENCE [LARGE SCALE GENOMIC DNA]</scope>
    <source>
        <strain evidence="2 3">ATCC BAA-788</strain>
    </source>
</reference>
<evidence type="ECO:0000313" key="3">
    <source>
        <dbReference type="Proteomes" id="UP000581206"/>
    </source>
</evidence>
<gene>
    <name evidence="2" type="ORF">HGA03_06175</name>
</gene>